<dbReference type="Proteomes" id="UP000823661">
    <property type="component" value="Unassembled WGS sequence"/>
</dbReference>
<organism evidence="3 4">
    <name type="scientific">Candidatus Cryptobacteroides intestinavium</name>
    <dbReference type="NCBI Taxonomy" id="2840766"/>
    <lineage>
        <taxon>Bacteria</taxon>
        <taxon>Pseudomonadati</taxon>
        <taxon>Bacteroidota</taxon>
        <taxon>Bacteroidia</taxon>
        <taxon>Bacteroidales</taxon>
        <taxon>Candidatus Cryptobacteroides</taxon>
    </lineage>
</organism>
<reference evidence="3" key="1">
    <citation type="submission" date="2020-10" db="EMBL/GenBank/DDBJ databases">
        <authorList>
            <person name="Gilroy R."/>
        </authorList>
    </citation>
    <scope>NUCLEOTIDE SEQUENCE</scope>
    <source>
        <strain evidence="3">B1-20833</strain>
    </source>
</reference>
<comment type="caution">
    <text evidence="3">The sequence shown here is derived from an EMBL/GenBank/DDBJ whole genome shotgun (WGS) entry which is preliminary data.</text>
</comment>
<dbReference type="CDD" id="cd14948">
    <property type="entry name" value="BACON"/>
    <property type="match status" value="5"/>
</dbReference>
<dbReference type="Gene3D" id="2.60.40.10">
    <property type="entry name" value="Immunoglobulins"/>
    <property type="match status" value="6"/>
</dbReference>
<dbReference type="InterPro" id="IPR026906">
    <property type="entry name" value="LRR_5"/>
</dbReference>
<feature type="domain" description="BACON" evidence="2">
    <location>
        <begin position="675"/>
        <end position="730"/>
    </location>
</feature>
<dbReference type="Gene3D" id="3.80.10.10">
    <property type="entry name" value="Ribonuclease Inhibitor"/>
    <property type="match status" value="3"/>
</dbReference>
<dbReference type="EMBL" id="JADIMI010000049">
    <property type="protein sequence ID" value="MBO8452209.1"/>
    <property type="molecule type" value="Genomic_DNA"/>
</dbReference>
<feature type="domain" description="BACON" evidence="2">
    <location>
        <begin position="411"/>
        <end position="464"/>
    </location>
</feature>
<feature type="non-terminal residue" evidence="3">
    <location>
        <position position="1"/>
    </location>
</feature>
<evidence type="ECO:0000313" key="4">
    <source>
        <dbReference type="Proteomes" id="UP000823661"/>
    </source>
</evidence>
<dbReference type="InterPro" id="IPR053139">
    <property type="entry name" value="Surface_bspA-like"/>
</dbReference>
<feature type="domain" description="BACON" evidence="2">
    <location>
        <begin position="497"/>
        <end position="554"/>
    </location>
</feature>
<gene>
    <name evidence="3" type="ORF">IAC06_04930</name>
</gene>
<feature type="domain" description="BACON" evidence="2">
    <location>
        <begin position="316"/>
        <end position="373"/>
    </location>
</feature>
<evidence type="ECO:0000256" key="1">
    <source>
        <dbReference type="SAM" id="MobiDB-lite"/>
    </source>
</evidence>
<dbReference type="PANTHER" id="PTHR45661:SF3">
    <property type="entry name" value="IG-LIKE DOMAIN-CONTAINING PROTEIN"/>
    <property type="match status" value="1"/>
</dbReference>
<feature type="non-terminal residue" evidence="3">
    <location>
        <position position="1340"/>
    </location>
</feature>
<dbReference type="SUPFAM" id="SSF52058">
    <property type="entry name" value="L domain-like"/>
    <property type="match status" value="1"/>
</dbReference>
<dbReference type="InterPro" id="IPR024361">
    <property type="entry name" value="BACON"/>
</dbReference>
<protein>
    <submittedName>
        <fullName evidence="3">Leucine-rich repeat protein</fullName>
    </submittedName>
</protein>
<sequence length="1340" mass="146451">FMTVACIMCGCVDELVSTDDDEEIKGPDDEEQIDPEPEETWPLTGKVQKGPFALGGGVTAYLLDENLSQTGISYTAKISAADGSYTFEKEIESRFVEVSATGYWFNESKGELSASTITLNAIADLSESGTVNINVLTTLASDMIRNAVKDGRDYAEAKADSETATLAVFHITENHPDFQSIDLTQEGTGAAILLSASSTLITGRQESEVVSLMATIAAELASSGEVSESTASKISEGASEVDAEAVRANLLSYYAQEGLADAVVPEFEGWLDTNGNGILDKDESWLILGEKELWISDEGGELQVELQYNVDCEVVIDDEAASWISVSPAARGFLKTSIINLTVAPNEEYDERVGTVTVREIDGTQEEKLIVVQKQKDAVTVTSDSYEVEPEGGVIDIEVKANVQFDYHISDDSSDWIRPAPQTKGLESTHLQFTVDRSYEPELRTGEIIFTSGDLTETVTVYQAGEKTLILNQDEYMVSDEGGTIEVLVSSNCEDLAWRFTGDVDWISELRTRSYDLHRLSFAVMPNHTYGAREARIEIYDRSGGVSETVTVYQVQNDALMLAKDSYTFDNSGGRFSVEVQHNVPVEVEIPDSCSWISRIQTKALQTSVMDFAVAANEAYDSRSGIVIFHGSDLSDTVKVYQAQENAIILSGPDHTLYHGGEIFSVDVKSNVDYSVSVSASWLHYIRTKGLVSSTARFSADRNTETGQRSATITFRNNDSGIEERLTVAQEGKPMLYVEEKEYEVPYTGGILRIPVTTNTDFDIELFPAGISSWLSYSIEKKADNKVEVVLDIEPNETGYRGSGDIIISSKETGDSFTVTIVRGREEHCLELVYAVTSTTEATMLYDQTVSQRPFNNQVASDFEISRVIYDDEEVIGNNIYPGYTFKRTGSIPVTVYYYGTLKTISGFNSSYEFKGYAPIESLTAPETCTRISNLQNIPTLKSITVLNDEYVYVGANNCPNFKTIYGPMATEDHRALISPEGDLLCYASGGLTHITIPEGVRKINDGIFEGALSIRSVSFPESLEIIGSSAFEETGIEEVSLSSKLKSIEGYAFYKCTNLSRVSMLSCTELGSQVFCKCSWLESVKLPEGITEIKYAAFGDCERLREVNIPSTVKTIDRYAFDNCKALPSINLPEGLTSIAGTSFNGCKSLTSVSFPSTLQTISGFSATGLSEVTIPATVITIDEGAFHGCTSLSKVTFEPGSQLKVIKEYAFASSSIETITFPASLEVLWGRSFELCSNLREVRFESGSRLKSIADGYKSSTYYGAFANCSKLSVLELPEGLEYIGIGAFYYCTALTELKIPESVKTISNGAFASCKGLTSVRIPDAVNVLGADAFYNC</sequence>
<proteinExistence type="predicted"/>
<evidence type="ECO:0000313" key="3">
    <source>
        <dbReference type="EMBL" id="MBO8452209.1"/>
    </source>
</evidence>
<reference evidence="3" key="2">
    <citation type="journal article" date="2021" name="PeerJ">
        <title>Extensive microbial diversity within the chicken gut microbiome revealed by metagenomics and culture.</title>
        <authorList>
            <person name="Gilroy R."/>
            <person name="Ravi A."/>
            <person name="Getino M."/>
            <person name="Pursley I."/>
            <person name="Horton D.L."/>
            <person name="Alikhan N.F."/>
            <person name="Baker D."/>
            <person name="Gharbi K."/>
            <person name="Hall N."/>
            <person name="Watson M."/>
            <person name="Adriaenssens E.M."/>
            <person name="Foster-Nyarko E."/>
            <person name="Jarju S."/>
            <person name="Secka A."/>
            <person name="Antonio M."/>
            <person name="Oren A."/>
            <person name="Chaudhuri R.R."/>
            <person name="La Ragione R."/>
            <person name="Hildebrand F."/>
            <person name="Pallen M.J."/>
        </authorList>
    </citation>
    <scope>NUCLEOTIDE SEQUENCE</scope>
    <source>
        <strain evidence="3">B1-20833</strain>
    </source>
</reference>
<dbReference type="InterPro" id="IPR013783">
    <property type="entry name" value="Ig-like_fold"/>
</dbReference>
<feature type="region of interest" description="Disordered" evidence="1">
    <location>
        <begin position="20"/>
        <end position="39"/>
    </location>
</feature>
<name>A0A9D9ERB7_9BACT</name>
<dbReference type="Pfam" id="PF13004">
    <property type="entry name" value="BACON"/>
    <property type="match status" value="5"/>
</dbReference>
<dbReference type="InterPro" id="IPR032675">
    <property type="entry name" value="LRR_dom_sf"/>
</dbReference>
<evidence type="ECO:0000259" key="2">
    <source>
        <dbReference type="Pfam" id="PF13004"/>
    </source>
</evidence>
<dbReference type="Pfam" id="PF13306">
    <property type="entry name" value="LRR_5"/>
    <property type="match status" value="3"/>
</dbReference>
<accession>A0A9D9ERB7</accession>
<dbReference type="PANTHER" id="PTHR45661">
    <property type="entry name" value="SURFACE ANTIGEN"/>
    <property type="match status" value="1"/>
</dbReference>
<feature type="domain" description="BACON" evidence="2">
    <location>
        <begin position="595"/>
        <end position="643"/>
    </location>
</feature>